<dbReference type="Proteomes" id="UP000013785">
    <property type="component" value="Unassembled WGS sequence"/>
</dbReference>
<dbReference type="eggNOG" id="ENOG50343H8">
    <property type="taxonomic scope" value="Bacteria"/>
</dbReference>
<feature type="signal peptide" evidence="2">
    <location>
        <begin position="1"/>
        <end position="26"/>
    </location>
</feature>
<keyword evidence="5" id="KW-1185">Reference proteome</keyword>
<dbReference type="OrthoDB" id="2192791at2"/>
<dbReference type="EMBL" id="AJAT01000011">
    <property type="protein sequence ID" value="EOL46019.1"/>
    <property type="molecule type" value="Genomic_DNA"/>
</dbReference>
<feature type="compositionally biased region" description="Polar residues" evidence="1">
    <location>
        <begin position="66"/>
        <end position="89"/>
    </location>
</feature>
<feature type="domain" description="WxL" evidence="3">
    <location>
        <begin position="51"/>
        <end position="200"/>
    </location>
</feature>
<accession>R3TWR1</accession>
<name>R3TWR1_9ENTE</name>
<evidence type="ECO:0000259" key="3">
    <source>
        <dbReference type="Pfam" id="PF13731"/>
    </source>
</evidence>
<dbReference type="RefSeq" id="WP_010767497.1">
    <property type="nucleotide sequence ID" value="NZ_ASWE01000002.1"/>
</dbReference>
<evidence type="ECO:0000313" key="5">
    <source>
        <dbReference type="Proteomes" id="UP000013785"/>
    </source>
</evidence>
<proteinExistence type="predicted"/>
<dbReference type="AlphaFoldDB" id="R3TWR1"/>
<evidence type="ECO:0000313" key="4">
    <source>
        <dbReference type="EMBL" id="EOL46019.1"/>
    </source>
</evidence>
<gene>
    <name evidence="4" type="ORF">UC3_00824</name>
</gene>
<protein>
    <recommendedName>
        <fullName evidence="3">WxL domain-containing protein</fullName>
    </recommendedName>
</protein>
<keyword evidence="2" id="KW-0732">Signal</keyword>
<feature type="chain" id="PRO_5004362833" description="WxL domain-containing protein" evidence="2">
    <location>
        <begin position="27"/>
        <end position="200"/>
    </location>
</feature>
<feature type="region of interest" description="Disordered" evidence="1">
    <location>
        <begin position="63"/>
        <end position="89"/>
    </location>
</feature>
<dbReference type="InterPro" id="IPR027994">
    <property type="entry name" value="WxL_dom"/>
</dbReference>
<dbReference type="PATRIC" id="fig|1158610.3.peg.802"/>
<comment type="caution">
    <text evidence="4">The sequence shown here is derived from an EMBL/GenBank/DDBJ whole genome shotgun (WGS) entry which is preliminary data.</text>
</comment>
<evidence type="ECO:0000256" key="1">
    <source>
        <dbReference type="SAM" id="MobiDB-lite"/>
    </source>
</evidence>
<dbReference type="STRING" id="154621.RV11_GL001256"/>
<dbReference type="Pfam" id="PF13731">
    <property type="entry name" value="WxL"/>
    <property type="match status" value="1"/>
</dbReference>
<evidence type="ECO:0000256" key="2">
    <source>
        <dbReference type="SAM" id="SignalP"/>
    </source>
</evidence>
<sequence>MKKSAVLFTGSLLVGAFAVYTPLASAAQTNAVVNYSAGTVVFDPAATLPKDLNFGSHEIQSKTDETWTATSDGAQASPATTGSVSVSDNRGGNAQGWNIKLVQTTQFTAGSNTLTGAALSITAGAITNNVGNPPVGPNITNTVKQLTVGTTENVMTANASEGAGETSLALQKFTLFVPKDHSKKAANYQTTLNWTFSSTP</sequence>
<organism evidence="4 5">
    <name type="scientific">Enterococcus phoeniculicola ATCC BAA-412</name>
    <dbReference type="NCBI Taxonomy" id="1158610"/>
    <lineage>
        <taxon>Bacteria</taxon>
        <taxon>Bacillati</taxon>
        <taxon>Bacillota</taxon>
        <taxon>Bacilli</taxon>
        <taxon>Lactobacillales</taxon>
        <taxon>Enterococcaceae</taxon>
        <taxon>Enterococcus</taxon>
    </lineage>
</organism>
<dbReference type="HOGENOM" id="CLU_1319294_0_0_9"/>
<reference evidence="4 5" key="1">
    <citation type="submission" date="2013-02" db="EMBL/GenBank/DDBJ databases">
        <title>The Genome Sequence of Enterococcus phoeniculicola BAA-412.</title>
        <authorList>
            <consortium name="The Broad Institute Genome Sequencing Platform"/>
            <consortium name="The Broad Institute Genome Sequencing Center for Infectious Disease"/>
            <person name="Earl A.M."/>
            <person name="Gilmore M.S."/>
            <person name="Lebreton F."/>
            <person name="Walker B."/>
            <person name="Young S.K."/>
            <person name="Zeng Q."/>
            <person name="Gargeya S."/>
            <person name="Fitzgerald M."/>
            <person name="Haas B."/>
            <person name="Abouelleil A."/>
            <person name="Alvarado L."/>
            <person name="Arachchi H.M."/>
            <person name="Berlin A.M."/>
            <person name="Chapman S.B."/>
            <person name="Dewar J."/>
            <person name="Goldberg J."/>
            <person name="Griggs A."/>
            <person name="Gujja S."/>
            <person name="Hansen M."/>
            <person name="Howarth C."/>
            <person name="Imamovic A."/>
            <person name="Larimer J."/>
            <person name="McCowan C."/>
            <person name="Murphy C."/>
            <person name="Neiman D."/>
            <person name="Pearson M."/>
            <person name="Priest M."/>
            <person name="Roberts A."/>
            <person name="Saif S."/>
            <person name="Shea T."/>
            <person name="Sisk P."/>
            <person name="Sykes S."/>
            <person name="Wortman J."/>
            <person name="Nusbaum C."/>
            <person name="Birren B."/>
        </authorList>
    </citation>
    <scope>NUCLEOTIDE SEQUENCE [LARGE SCALE GENOMIC DNA]</scope>
    <source>
        <strain evidence="4 5">ATCC BAA-412</strain>
    </source>
</reference>